<protein>
    <submittedName>
        <fullName evidence="1">Uncharacterized protein</fullName>
    </submittedName>
</protein>
<keyword evidence="2" id="KW-1185">Reference proteome</keyword>
<evidence type="ECO:0000313" key="1">
    <source>
        <dbReference type="EMBL" id="AVJ51799.1"/>
    </source>
</evidence>
<accession>A0A2P1CKR8</accession>
<sequence>MHLNIKRAIVGALTFYSNRRHAMYYEYIVHNHTKLIDLDNISWIDLQVNDVGMHSKSCVVYTNHGTVLTLHNEDATDFVKHYKAYKEKRAEIVQHVSGELNKEAVRDTINKMRARHGLPNAGGY</sequence>
<proteinExistence type="predicted"/>
<gene>
    <name evidence="1" type="ORF">Vid5_gp44</name>
</gene>
<name>A0A2P1CKR8_9CAUD</name>
<dbReference type="Proteomes" id="UP000241629">
    <property type="component" value="Segment"/>
</dbReference>
<organism evidence="1 2">
    <name type="scientific">Pantoea phage vB_PagS_Vid5</name>
    <dbReference type="NCBI Taxonomy" id="2099652"/>
    <lineage>
        <taxon>Viruses</taxon>
        <taxon>Duplodnaviria</taxon>
        <taxon>Heunggongvirae</taxon>
        <taxon>Uroviricota</taxon>
        <taxon>Caudoviricetes</taxon>
        <taxon>Vidquintavirus</taxon>
        <taxon>Vidquintavirus Vid5</taxon>
    </lineage>
</organism>
<reference evidence="1 2" key="1">
    <citation type="submission" date="2018-02" db="EMBL/GenBank/DDBJ databases">
        <title>Complete genome sequence of Pantoea phage vB_PagS_Vid5.</title>
        <authorList>
            <person name="Truncaite L."/>
            <person name="Simoliunas E."/>
            <person name="Meskys R."/>
        </authorList>
    </citation>
    <scope>NUCLEOTIDE SEQUENCE [LARGE SCALE GENOMIC DNA]</scope>
</reference>
<dbReference type="EMBL" id="MG948468">
    <property type="protein sequence ID" value="AVJ51799.1"/>
    <property type="molecule type" value="Genomic_DNA"/>
</dbReference>
<evidence type="ECO:0000313" key="2">
    <source>
        <dbReference type="Proteomes" id="UP000241629"/>
    </source>
</evidence>